<dbReference type="HOGENOM" id="CLU_001724_0_2_1"/>
<dbReference type="STRING" id="4555.K3ZEN2"/>
<reference evidence="4" key="3">
    <citation type="submission" date="2018-08" db="UniProtKB">
        <authorList>
            <consortium name="EnsemblPlants"/>
        </authorList>
    </citation>
    <scope>IDENTIFICATION</scope>
    <source>
        <strain evidence="4">Yugu1</strain>
    </source>
</reference>
<dbReference type="Gramene" id="KQL14858">
    <property type="protein sequence ID" value="KQL14858"/>
    <property type="gene ID" value="SETIT_025028mg"/>
</dbReference>
<dbReference type="EMBL" id="AGNK02001613">
    <property type="status" value="NOT_ANNOTATED_CDS"/>
    <property type="molecule type" value="Genomic_DNA"/>
</dbReference>
<dbReference type="CDD" id="cd03784">
    <property type="entry name" value="GT1_Gtf-like"/>
    <property type="match status" value="1"/>
</dbReference>
<evidence type="ECO:0000256" key="2">
    <source>
        <dbReference type="ARBA" id="ARBA00022679"/>
    </source>
</evidence>
<organism evidence="4 5">
    <name type="scientific">Setaria italica</name>
    <name type="common">Foxtail millet</name>
    <name type="synonym">Panicum italicum</name>
    <dbReference type="NCBI Taxonomy" id="4555"/>
    <lineage>
        <taxon>Eukaryota</taxon>
        <taxon>Viridiplantae</taxon>
        <taxon>Streptophyta</taxon>
        <taxon>Embryophyta</taxon>
        <taxon>Tracheophyta</taxon>
        <taxon>Spermatophyta</taxon>
        <taxon>Magnoliopsida</taxon>
        <taxon>Liliopsida</taxon>
        <taxon>Poales</taxon>
        <taxon>Poaceae</taxon>
        <taxon>PACMAD clade</taxon>
        <taxon>Panicoideae</taxon>
        <taxon>Panicodae</taxon>
        <taxon>Paniceae</taxon>
        <taxon>Cenchrinae</taxon>
        <taxon>Setaria</taxon>
    </lineage>
</organism>
<dbReference type="EnsemblPlants" id="KQL14858">
    <property type="protein sequence ID" value="KQL14858"/>
    <property type="gene ID" value="SETIT_025028mg"/>
</dbReference>
<dbReference type="Pfam" id="PF00201">
    <property type="entry name" value="UDPGT"/>
    <property type="match status" value="1"/>
</dbReference>
<dbReference type="GO" id="GO:0035251">
    <property type="term" value="F:UDP-glucosyltransferase activity"/>
    <property type="evidence" value="ECO:0000318"/>
    <property type="project" value="GO_Central"/>
</dbReference>
<protein>
    <recommendedName>
        <fullName evidence="6">UDP-glycosyltransferases domain-containing protein</fullName>
    </recommendedName>
</protein>
<name>K3ZEN2_SETIT</name>
<dbReference type="EMBL" id="CM003530">
    <property type="protein sequence ID" value="RCV17072.1"/>
    <property type="molecule type" value="Genomic_DNA"/>
</dbReference>
<dbReference type="Proteomes" id="UP000004995">
    <property type="component" value="Unassembled WGS sequence"/>
</dbReference>
<sequence length="376" mass="40562">MASSPAIQSKVLLVPFFATSHISPCIDLHLTEARPPGAVEATVVITPANASVVRSALARRAVPTSGGAMVQVAMYAFPAVDGLPPGESLIRDLAPDAVVTDTHFFWNVDVAADLGVPCAIFSPIGTFPTLATSHLALAGVHGATGGVVTVPRFPSPNIRIPITELPEFLRSSNVSNRWARIMPARKKCLGLYVRNGYVRRAYFVGPLSLPPLPSAGASTDGSPCIDWLDTKPARSVVYLCFGSLTHMAEAQLHEVALGLEAYGKPFLWVVREWRRQVGDRGMVIIGWAPQTSILAHPARMACLCSSTWPMVVEQFITERFVTQVLADGQRMWPEDAGVRSTRSKENQFIPAKAVARAVAMFIWCPEGPGRGEEQGE</sequence>
<dbReference type="PANTHER" id="PTHR48047:SF19">
    <property type="entry name" value="GLYCOSYLTRANSFERASE"/>
    <property type="match status" value="1"/>
</dbReference>
<evidence type="ECO:0000313" key="3">
    <source>
        <dbReference type="EMBL" id="RCV17072.1"/>
    </source>
</evidence>
<dbReference type="eggNOG" id="KOG1192">
    <property type="taxonomic scope" value="Eukaryota"/>
</dbReference>
<proteinExistence type="inferred from homology"/>
<evidence type="ECO:0000313" key="5">
    <source>
        <dbReference type="Proteomes" id="UP000004995"/>
    </source>
</evidence>
<dbReference type="AlphaFoldDB" id="K3ZEN2"/>
<dbReference type="PANTHER" id="PTHR48047">
    <property type="entry name" value="GLYCOSYLTRANSFERASE"/>
    <property type="match status" value="1"/>
</dbReference>
<keyword evidence="5" id="KW-1185">Reference proteome</keyword>
<evidence type="ECO:0008006" key="6">
    <source>
        <dbReference type="Google" id="ProtNLM"/>
    </source>
</evidence>
<evidence type="ECO:0000313" key="4">
    <source>
        <dbReference type="EnsemblPlants" id="KQL14858"/>
    </source>
</evidence>
<accession>K3ZEN2</accession>
<reference evidence="3" key="2">
    <citation type="submission" date="2015-07" db="EMBL/GenBank/DDBJ databases">
        <authorList>
            <person name="Noorani M."/>
        </authorList>
    </citation>
    <scope>NUCLEOTIDE SEQUENCE</scope>
    <source>
        <strain evidence="3">Yugu1</strain>
    </source>
</reference>
<dbReference type="Gene3D" id="3.40.50.2000">
    <property type="entry name" value="Glycogen Phosphorylase B"/>
    <property type="match status" value="2"/>
</dbReference>
<dbReference type="OrthoDB" id="5835829at2759"/>
<keyword evidence="2" id="KW-0808">Transferase</keyword>
<dbReference type="InterPro" id="IPR002213">
    <property type="entry name" value="UDP_glucos_trans"/>
</dbReference>
<comment type="similarity">
    <text evidence="1">Belongs to the UDP-glycosyltransferase family.</text>
</comment>
<dbReference type="SUPFAM" id="SSF53756">
    <property type="entry name" value="UDP-Glycosyltransferase/glycogen phosphorylase"/>
    <property type="match status" value="1"/>
</dbReference>
<gene>
    <name evidence="3" type="ORF">SETIT_3G190100v2</name>
</gene>
<reference evidence="3 5" key="1">
    <citation type="journal article" date="2012" name="Nat. Biotechnol.">
        <title>Reference genome sequence of the model plant Setaria.</title>
        <authorList>
            <person name="Bennetzen J.L."/>
            <person name="Schmutz J."/>
            <person name="Wang H."/>
            <person name="Percifield R."/>
            <person name="Hawkins J."/>
            <person name="Pontaroli A.C."/>
            <person name="Estep M."/>
            <person name="Feng L."/>
            <person name="Vaughn J.N."/>
            <person name="Grimwood J."/>
            <person name="Jenkins J."/>
            <person name="Barry K."/>
            <person name="Lindquist E."/>
            <person name="Hellsten U."/>
            <person name="Deshpande S."/>
            <person name="Wang X."/>
            <person name="Wu X."/>
            <person name="Mitros T."/>
            <person name="Triplett J."/>
            <person name="Yang X."/>
            <person name="Ye C.Y."/>
            <person name="Mauro-Herrera M."/>
            <person name="Wang L."/>
            <person name="Li P."/>
            <person name="Sharma M."/>
            <person name="Sharma R."/>
            <person name="Ronald P.C."/>
            <person name="Panaud O."/>
            <person name="Kellogg E.A."/>
            <person name="Brutnell T.P."/>
            <person name="Doust A.N."/>
            <person name="Tuskan G.A."/>
            <person name="Rokhsar D."/>
            <person name="Devos K.M."/>
        </authorList>
    </citation>
    <scope>NUCLEOTIDE SEQUENCE [LARGE SCALE GENOMIC DNA]</scope>
    <source>
        <strain evidence="5">cv. Yugu1</strain>
        <strain evidence="3">Yugu1</strain>
    </source>
</reference>
<evidence type="ECO:0000256" key="1">
    <source>
        <dbReference type="ARBA" id="ARBA00009995"/>
    </source>
</evidence>